<sequence length="190" mass="21026">MATSTGGWKRHPSAPRHEVSSAPLAVWQPCARNWTSKTPRGGAARLRKTTGNVNPRVLQYPDAAVRRGVTVVRGRSFHIAHAIRYGTARRSEAVDEDHRTNRRRDTTWGRVVDLRRYEWEPAPSQTSIRSGSRQAVVVVVSSVRSRRGSYELLIGAAVAAVGSATEKTLTRALLSAFGREAAMMARRWAL</sequence>
<dbReference type="EMBL" id="LCWV01000008">
    <property type="protein sequence ID" value="PWI70901.1"/>
    <property type="molecule type" value="Genomic_DNA"/>
</dbReference>
<comment type="caution">
    <text evidence="2">The sequence shown here is derived from an EMBL/GenBank/DDBJ whole genome shotgun (WGS) entry which is preliminary data.</text>
</comment>
<proteinExistence type="predicted"/>
<dbReference type="Proteomes" id="UP000245956">
    <property type="component" value="Unassembled WGS sequence"/>
</dbReference>
<reference evidence="2 3" key="1">
    <citation type="journal article" date="2016" name="Front. Microbiol.">
        <title>Genome and transcriptome sequences reveal the specific parasitism of the nematophagous Purpureocillium lilacinum 36-1.</title>
        <authorList>
            <person name="Xie J."/>
            <person name="Li S."/>
            <person name="Mo C."/>
            <person name="Xiao X."/>
            <person name="Peng D."/>
            <person name="Wang G."/>
            <person name="Xiao Y."/>
        </authorList>
    </citation>
    <scope>NUCLEOTIDE SEQUENCE [LARGE SCALE GENOMIC DNA]</scope>
    <source>
        <strain evidence="2 3">36-1</strain>
    </source>
</reference>
<evidence type="ECO:0000256" key="1">
    <source>
        <dbReference type="SAM" id="MobiDB-lite"/>
    </source>
</evidence>
<evidence type="ECO:0000313" key="2">
    <source>
        <dbReference type="EMBL" id="PWI70901.1"/>
    </source>
</evidence>
<feature type="region of interest" description="Disordered" evidence="1">
    <location>
        <begin position="1"/>
        <end position="20"/>
    </location>
</feature>
<organism evidence="2 3">
    <name type="scientific">Purpureocillium lilacinum</name>
    <name type="common">Paecilomyces lilacinus</name>
    <dbReference type="NCBI Taxonomy" id="33203"/>
    <lineage>
        <taxon>Eukaryota</taxon>
        <taxon>Fungi</taxon>
        <taxon>Dikarya</taxon>
        <taxon>Ascomycota</taxon>
        <taxon>Pezizomycotina</taxon>
        <taxon>Sordariomycetes</taxon>
        <taxon>Hypocreomycetidae</taxon>
        <taxon>Hypocreales</taxon>
        <taxon>Ophiocordycipitaceae</taxon>
        <taxon>Purpureocillium</taxon>
    </lineage>
</organism>
<name>A0A2U3E8R1_PURLI</name>
<accession>A0A2U3E8R1</accession>
<protein>
    <submittedName>
        <fullName evidence="2">Uncharacterized protein</fullName>
    </submittedName>
</protein>
<gene>
    <name evidence="2" type="ORF">PCL_12269</name>
</gene>
<evidence type="ECO:0000313" key="3">
    <source>
        <dbReference type="Proteomes" id="UP000245956"/>
    </source>
</evidence>
<dbReference type="AlphaFoldDB" id="A0A2U3E8R1"/>